<evidence type="ECO:0000313" key="1">
    <source>
        <dbReference type="EMBL" id="KAJ1347870.1"/>
    </source>
</evidence>
<organism evidence="1 2">
    <name type="scientific">Parelaphostrongylus tenuis</name>
    <name type="common">Meningeal worm</name>
    <dbReference type="NCBI Taxonomy" id="148309"/>
    <lineage>
        <taxon>Eukaryota</taxon>
        <taxon>Metazoa</taxon>
        <taxon>Ecdysozoa</taxon>
        <taxon>Nematoda</taxon>
        <taxon>Chromadorea</taxon>
        <taxon>Rhabditida</taxon>
        <taxon>Rhabditina</taxon>
        <taxon>Rhabditomorpha</taxon>
        <taxon>Strongyloidea</taxon>
        <taxon>Metastrongylidae</taxon>
        <taxon>Parelaphostrongylus</taxon>
    </lineage>
</organism>
<keyword evidence="2" id="KW-1185">Reference proteome</keyword>
<comment type="caution">
    <text evidence="1">The sequence shown here is derived from an EMBL/GenBank/DDBJ whole genome shotgun (WGS) entry which is preliminary data.</text>
</comment>
<dbReference type="AlphaFoldDB" id="A0AAD5LYK7"/>
<gene>
    <name evidence="1" type="ORF">KIN20_003035</name>
</gene>
<evidence type="ECO:0000313" key="2">
    <source>
        <dbReference type="Proteomes" id="UP001196413"/>
    </source>
</evidence>
<dbReference type="EMBL" id="JAHQIW010000392">
    <property type="protein sequence ID" value="KAJ1347870.1"/>
    <property type="molecule type" value="Genomic_DNA"/>
</dbReference>
<dbReference type="Proteomes" id="UP001196413">
    <property type="component" value="Unassembled WGS sequence"/>
</dbReference>
<sequence>MAIERFCMGRIALMKEAIRPKCTDVNRAETDVWQYDGLSKRSQLKSVNLFLVFWATYMALHCLEAE</sequence>
<proteinExistence type="predicted"/>
<accession>A0AAD5LYK7</accession>
<reference evidence="1" key="1">
    <citation type="submission" date="2021-06" db="EMBL/GenBank/DDBJ databases">
        <title>Parelaphostrongylus tenuis whole genome reference sequence.</title>
        <authorList>
            <person name="Garwood T.J."/>
            <person name="Larsen P.A."/>
            <person name="Fountain-Jones N.M."/>
            <person name="Garbe J.R."/>
            <person name="Macchietto M.G."/>
            <person name="Kania S.A."/>
            <person name="Gerhold R.W."/>
            <person name="Richards J.E."/>
            <person name="Wolf T.M."/>
        </authorList>
    </citation>
    <scope>NUCLEOTIDE SEQUENCE</scope>
    <source>
        <strain evidence="1">MNPRO001-30</strain>
        <tissue evidence="1">Meninges</tissue>
    </source>
</reference>
<protein>
    <submittedName>
        <fullName evidence="1">Uncharacterized protein</fullName>
    </submittedName>
</protein>
<name>A0AAD5LYK7_PARTN</name>